<comment type="caution">
    <text evidence="6">The sequence shown here is derived from an EMBL/GenBank/DDBJ whole genome shotgun (WGS) entry which is preliminary data.</text>
</comment>
<keyword evidence="3" id="KW-0175">Coiled coil</keyword>
<keyword evidence="7" id="KW-1185">Reference proteome</keyword>
<dbReference type="GO" id="GO:0004467">
    <property type="term" value="F:long-chain fatty acid-CoA ligase activity"/>
    <property type="evidence" value="ECO:0007669"/>
    <property type="project" value="TreeGrafter"/>
</dbReference>
<accession>A0A9N9ICL7</accession>
<dbReference type="Gene3D" id="1.20.140.50">
    <property type="entry name" value="alix/aip1 like domains"/>
    <property type="match status" value="1"/>
</dbReference>
<organism evidence="6 7">
    <name type="scientific">Cetraspora pellucida</name>
    <dbReference type="NCBI Taxonomy" id="1433469"/>
    <lineage>
        <taxon>Eukaryota</taxon>
        <taxon>Fungi</taxon>
        <taxon>Fungi incertae sedis</taxon>
        <taxon>Mucoromycota</taxon>
        <taxon>Glomeromycotina</taxon>
        <taxon>Glomeromycetes</taxon>
        <taxon>Diversisporales</taxon>
        <taxon>Gigasporaceae</taxon>
        <taxon>Cetraspora</taxon>
    </lineage>
</organism>
<evidence type="ECO:0000259" key="5">
    <source>
        <dbReference type="PROSITE" id="PS51180"/>
    </source>
</evidence>
<dbReference type="Proteomes" id="UP000789759">
    <property type="component" value="Unassembled WGS sequence"/>
</dbReference>
<dbReference type="PROSITE" id="PS00455">
    <property type="entry name" value="AMP_BINDING"/>
    <property type="match status" value="1"/>
</dbReference>
<gene>
    <name evidence="6" type="ORF">CPELLU_LOCUS13458</name>
</gene>
<sequence length="1358" mass="153544">LKISTDRNCIAHRPYNKITKRYEGYVWQTYRQIAERLTNFGSGLLHLSESVIKNSKVQQWCVGIHSNNRPEWFITNQAVEYIINHSEIPIVIASANRVPELIRIASKVSVMKIIISMDELDDNVPAPAPIGTVTTGKVLKAWAHDKGILLLDFNEVEKLGQQHPRRHNPPSPNDLAFINYTSGTTGTPKGAMIAHSTAIGAKNGISLTWTLTPDDLAHVLEIMAEVAMIGFGAGIGYFRGDVLTLIDDMTELKPTIFPSVPRLLTRVHAKIQQNTVNAPGIKGVLSRKAIAAKLKNLEDGKGFTHAFWDRIIFNKIKQVLGGRVRVILTGSAPIGPEVLQFLRVAFACDVAEGYGQTEGFSAATLTSKGENEVGHVGGPLPCLEMKLVDVPEMNYFSTDKPFPRGELCYRGQNVFPGYFKDAAKTKEAIDAEGWLHSGDIAYVNARGAFSIIDRKKNIFKLSQGEYVAPEKIENEYVNSNLILQIFVHGDSLRNYLVAIVVPDPETFLPWANDLTNQNVSLGDEKGLEILVNDKKVKSAFLDHMNDVAKQSKLKGFEIVKAIHLSCCPFSVENHLLTPTLKLKRHEAQNHFRKIIDKLYAESENDPITMSNILAVDFKYTERIALKTTLRDYISYSYDEHPDIYTDDLRILDELRTDCLNLEVHQNALCRLLKYYGQLVFIGAKFPIDVGIEFPWYSAFPNNEKKPVSHKNFYYERACVLFNIGAMYSKLGISESRITPEGVKRACQYFQNAAGCFKHLDSVIVPEMRIPPTPDMSSTTLNVLINIMLAQAQECFWQKAVYEKLKDGNVAKLASQVSAYYETAFELATNNPEVSKLIGQNWLTHLQVKSWHFVAAAEFRKSCECISQNKYGEEISRLRVAEGYVNRAFDQRKNLREAVIKDLESLHTVVTSNLSRAVKDNDIIYLNTIPSASLLPQIGRASLASPILPPEVNDPISLMNERSILGLPLFVKLVPFAVHQAHSVYSDRKERVVKEDILLKLNELTNDQLIPQLILANSQDVRNEGSVTRLNAMFDSIRDASPSNNQILDEALNILDQEAMEDEEWEKKFGERWTRKKSIVANKDLIDQGLNHQQILQQALKGDLAIKNKLEQWSQHIELLGSDRETIKKTILSSSTFDASAQSDIKNRDNELRTLINEAHANIGERNKTIEEIKKVSNLDDIGPKLLKEAAKITANGTAIKIEPAHFEELFIEELKKYDKYLELVQRETENQEKLLSNIERKYQELTEKRNRVMNSSGRTEILEKFNTANQKFREILSNLQEGIKFYRNFETTLREYKKKCQEFAAFRHKEGYDIVLTIDKTWNKGTPIVYSSQTNLQQSSQSQKASGVWNPDKNANFP</sequence>
<dbReference type="PANTHER" id="PTHR43272:SF33">
    <property type="entry name" value="AMP-BINDING DOMAIN-CONTAINING PROTEIN-RELATED"/>
    <property type="match status" value="1"/>
</dbReference>
<evidence type="ECO:0000313" key="6">
    <source>
        <dbReference type="EMBL" id="CAG8730409.1"/>
    </source>
</evidence>
<dbReference type="PANTHER" id="PTHR43272">
    <property type="entry name" value="LONG-CHAIN-FATTY-ACID--COA LIGASE"/>
    <property type="match status" value="1"/>
</dbReference>
<dbReference type="EMBL" id="CAJVQA010014322">
    <property type="protein sequence ID" value="CAG8730409.1"/>
    <property type="molecule type" value="Genomic_DNA"/>
</dbReference>
<dbReference type="InterPro" id="IPR004328">
    <property type="entry name" value="BRO1_dom"/>
</dbReference>
<feature type="domain" description="BRO1" evidence="5">
    <location>
        <begin position="611"/>
        <end position="1008"/>
    </location>
</feature>
<evidence type="ECO:0000256" key="2">
    <source>
        <dbReference type="ARBA" id="ARBA00022840"/>
    </source>
</evidence>
<dbReference type="GO" id="GO:0016020">
    <property type="term" value="C:membrane"/>
    <property type="evidence" value="ECO:0007669"/>
    <property type="project" value="TreeGrafter"/>
</dbReference>
<dbReference type="SMART" id="SM01041">
    <property type="entry name" value="BRO1"/>
    <property type="match status" value="1"/>
</dbReference>
<evidence type="ECO:0000256" key="1">
    <source>
        <dbReference type="ARBA" id="ARBA00022741"/>
    </source>
</evidence>
<dbReference type="SUPFAM" id="SSF56801">
    <property type="entry name" value="Acetyl-CoA synthetase-like"/>
    <property type="match status" value="1"/>
</dbReference>
<dbReference type="Gene3D" id="1.20.120.560">
    <property type="entry name" value="alix/aip1 in complex with the ypdl late domain"/>
    <property type="match status" value="1"/>
</dbReference>
<dbReference type="InterPro" id="IPR042099">
    <property type="entry name" value="ANL_N_sf"/>
</dbReference>
<feature type="compositionally biased region" description="Low complexity" evidence="4">
    <location>
        <begin position="1334"/>
        <end position="1343"/>
    </location>
</feature>
<proteinExistence type="predicted"/>
<keyword evidence="1" id="KW-0547">Nucleotide-binding</keyword>
<dbReference type="Pfam" id="PF13949">
    <property type="entry name" value="ALIX_LYPXL_bnd"/>
    <property type="match status" value="1"/>
</dbReference>
<reference evidence="6" key="1">
    <citation type="submission" date="2021-06" db="EMBL/GenBank/DDBJ databases">
        <authorList>
            <person name="Kallberg Y."/>
            <person name="Tangrot J."/>
            <person name="Rosling A."/>
        </authorList>
    </citation>
    <scope>NUCLEOTIDE SEQUENCE</scope>
    <source>
        <strain evidence="6">FL966</strain>
    </source>
</reference>
<evidence type="ECO:0000256" key="3">
    <source>
        <dbReference type="SAM" id="Coils"/>
    </source>
</evidence>
<evidence type="ECO:0000256" key="4">
    <source>
        <dbReference type="SAM" id="MobiDB-lite"/>
    </source>
</evidence>
<dbReference type="InterPro" id="IPR020845">
    <property type="entry name" value="AMP-binding_CS"/>
</dbReference>
<dbReference type="Pfam" id="PF00501">
    <property type="entry name" value="AMP-binding"/>
    <property type="match status" value="1"/>
</dbReference>
<dbReference type="Pfam" id="PF03097">
    <property type="entry name" value="BRO1"/>
    <property type="match status" value="1"/>
</dbReference>
<keyword evidence="2" id="KW-0067">ATP-binding</keyword>
<feature type="coiled-coil region" evidence="3">
    <location>
        <begin position="1221"/>
        <end position="1255"/>
    </location>
</feature>
<dbReference type="Gene3D" id="1.25.40.280">
    <property type="entry name" value="alix/aip1 like domains"/>
    <property type="match status" value="1"/>
</dbReference>
<dbReference type="GO" id="GO:0005524">
    <property type="term" value="F:ATP binding"/>
    <property type="evidence" value="ECO:0007669"/>
    <property type="project" value="UniProtKB-KW"/>
</dbReference>
<dbReference type="InterPro" id="IPR025304">
    <property type="entry name" value="ALIX_V_dom"/>
</dbReference>
<dbReference type="GO" id="GO:0005783">
    <property type="term" value="C:endoplasmic reticulum"/>
    <property type="evidence" value="ECO:0007669"/>
    <property type="project" value="TreeGrafter"/>
</dbReference>
<protein>
    <submittedName>
        <fullName evidence="6">10280_t:CDS:1</fullName>
    </submittedName>
</protein>
<dbReference type="InterPro" id="IPR000873">
    <property type="entry name" value="AMP-dep_synth/lig_dom"/>
</dbReference>
<dbReference type="PROSITE" id="PS51180">
    <property type="entry name" value="BRO1"/>
    <property type="match status" value="1"/>
</dbReference>
<feature type="non-terminal residue" evidence="6">
    <location>
        <position position="1"/>
    </location>
</feature>
<feature type="region of interest" description="Disordered" evidence="4">
    <location>
        <begin position="1334"/>
        <end position="1358"/>
    </location>
</feature>
<evidence type="ECO:0000313" key="7">
    <source>
        <dbReference type="Proteomes" id="UP000789759"/>
    </source>
</evidence>
<dbReference type="CDD" id="cd09241">
    <property type="entry name" value="BRO1_ScRim20-like"/>
    <property type="match status" value="1"/>
</dbReference>
<dbReference type="OrthoDB" id="64867at2759"/>
<dbReference type="Gene3D" id="3.40.50.12780">
    <property type="entry name" value="N-terminal domain of ligase-like"/>
    <property type="match status" value="1"/>
</dbReference>
<name>A0A9N9ICL7_9GLOM</name>
<feature type="non-terminal residue" evidence="6">
    <location>
        <position position="1358"/>
    </location>
</feature>
<dbReference type="InterPro" id="IPR038499">
    <property type="entry name" value="BRO1_sf"/>
</dbReference>